<evidence type="ECO:0000256" key="1">
    <source>
        <dbReference type="PROSITE-ProRule" id="PRU00023"/>
    </source>
</evidence>
<dbReference type="EMBL" id="VZST01002402">
    <property type="protein sequence ID" value="NWZ70761.1"/>
    <property type="molecule type" value="Genomic_DNA"/>
</dbReference>
<evidence type="ECO:0000313" key="2">
    <source>
        <dbReference type="EMBL" id="NWZ70761.1"/>
    </source>
</evidence>
<protein>
    <submittedName>
        <fullName evidence="2">ANKR7 protein</fullName>
    </submittedName>
</protein>
<keyword evidence="1" id="KW-0040">ANK repeat</keyword>
<dbReference type="InterPro" id="IPR050657">
    <property type="entry name" value="Ankyrin_repeat_domain"/>
</dbReference>
<dbReference type="PANTHER" id="PTHR24147:SF53">
    <property type="entry name" value="ANKYRIN REPEAT DOMAIN 26"/>
    <property type="match status" value="1"/>
</dbReference>
<dbReference type="InterPro" id="IPR002110">
    <property type="entry name" value="Ankyrin_rpt"/>
</dbReference>
<feature type="non-terminal residue" evidence="2">
    <location>
        <position position="133"/>
    </location>
</feature>
<dbReference type="SUPFAM" id="SSF48403">
    <property type="entry name" value="Ankyrin repeat"/>
    <property type="match status" value="1"/>
</dbReference>
<sequence>RTPLHLASANGRADVVRHLAGKKCQLNLAHDLKRTPLMKVIQCQQEKCVAILLEHGADPNLADADSNNALHLGVLSGNNAVAGLLLEHNASSDAQNQGGHSPLNLPVSKQYEEMLECLLKKAADRHSAEQCER</sequence>
<organism evidence="2 3">
    <name type="scientific">Acrocephalus arundinaceus</name>
    <name type="common">Great reed-warbler</name>
    <dbReference type="NCBI Taxonomy" id="39621"/>
    <lineage>
        <taxon>Eukaryota</taxon>
        <taxon>Metazoa</taxon>
        <taxon>Chordata</taxon>
        <taxon>Craniata</taxon>
        <taxon>Vertebrata</taxon>
        <taxon>Euteleostomi</taxon>
        <taxon>Archelosauria</taxon>
        <taxon>Archosauria</taxon>
        <taxon>Dinosauria</taxon>
        <taxon>Saurischia</taxon>
        <taxon>Theropoda</taxon>
        <taxon>Coelurosauria</taxon>
        <taxon>Aves</taxon>
        <taxon>Neognathae</taxon>
        <taxon>Neoaves</taxon>
        <taxon>Telluraves</taxon>
        <taxon>Australaves</taxon>
        <taxon>Passeriformes</taxon>
        <taxon>Sylvioidea</taxon>
        <taxon>Sylviidae</taxon>
        <taxon>Acrocephalinae</taxon>
        <taxon>Acrocephalus</taxon>
    </lineage>
</organism>
<accession>A0A7K7PV70</accession>
<feature type="repeat" description="ANK" evidence="1">
    <location>
        <begin position="32"/>
        <end position="64"/>
    </location>
</feature>
<dbReference type="InterPro" id="IPR036770">
    <property type="entry name" value="Ankyrin_rpt-contain_sf"/>
</dbReference>
<proteinExistence type="predicted"/>
<dbReference type="Proteomes" id="UP000549775">
    <property type="component" value="Unassembled WGS sequence"/>
</dbReference>
<name>A0A7K7PV70_ACRAR</name>
<keyword evidence="3" id="KW-1185">Reference proteome</keyword>
<dbReference type="Gene3D" id="1.25.40.20">
    <property type="entry name" value="Ankyrin repeat-containing domain"/>
    <property type="match status" value="1"/>
</dbReference>
<dbReference type="PROSITE" id="PS50088">
    <property type="entry name" value="ANK_REPEAT"/>
    <property type="match status" value="3"/>
</dbReference>
<feature type="non-terminal residue" evidence="2">
    <location>
        <position position="1"/>
    </location>
</feature>
<dbReference type="OrthoDB" id="9995210at2759"/>
<feature type="repeat" description="ANK" evidence="1">
    <location>
        <begin position="65"/>
        <end position="97"/>
    </location>
</feature>
<dbReference type="PROSITE" id="PS50297">
    <property type="entry name" value="ANK_REP_REGION"/>
    <property type="match status" value="1"/>
</dbReference>
<gene>
    <name evidence="2" type="primary">Ankrd7_1</name>
    <name evidence="2" type="ORF">ACRARU_R01107</name>
</gene>
<evidence type="ECO:0000313" key="3">
    <source>
        <dbReference type="Proteomes" id="UP000549775"/>
    </source>
</evidence>
<dbReference type="PANTHER" id="PTHR24147">
    <property type="entry name" value="ANKYRIN REPEAT DOMAIN 36-RELATED"/>
    <property type="match status" value="1"/>
</dbReference>
<dbReference type="Pfam" id="PF12796">
    <property type="entry name" value="Ank_2"/>
    <property type="match status" value="1"/>
</dbReference>
<dbReference type="AlphaFoldDB" id="A0A7K7PV70"/>
<feature type="repeat" description="ANK" evidence="1">
    <location>
        <begin position="1"/>
        <end position="31"/>
    </location>
</feature>
<comment type="caution">
    <text evidence="2">The sequence shown here is derived from an EMBL/GenBank/DDBJ whole genome shotgun (WGS) entry which is preliminary data.</text>
</comment>
<dbReference type="SMART" id="SM00248">
    <property type="entry name" value="ANK"/>
    <property type="match status" value="4"/>
</dbReference>
<reference evidence="2 3" key="1">
    <citation type="submission" date="2019-09" db="EMBL/GenBank/DDBJ databases">
        <title>Bird 10,000 Genomes (B10K) Project - Family phase.</title>
        <authorList>
            <person name="Zhang G."/>
        </authorList>
    </citation>
    <scope>NUCLEOTIDE SEQUENCE [LARGE SCALE GENOMIC DNA]</scope>
    <source>
        <strain evidence="2">OUT-0054</strain>
        <tissue evidence="2">Blood</tissue>
    </source>
</reference>